<dbReference type="Proteomes" id="UP000324222">
    <property type="component" value="Unassembled WGS sequence"/>
</dbReference>
<comment type="caution">
    <text evidence="2">The sequence shown here is derived from an EMBL/GenBank/DDBJ whole genome shotgun (WGS) entry which is preliminary data.</text>
</comment>
<evidence type="ECO:0000256" key="1">
    <source>
        <dbReference type="SAM" id="MobiDB-lite"/>
    </source>
</evidence>
<proteinExistence type="predicted"/>
<sequence length="199" mass="22036">MVAFNTLEYIFCYNDEKERFYRRLRDVAAGRALQHRRSTSGSLAGRLGPPGDSAAYGSVVGGVESDRIRSQSASYEILPLMGEGVDTALVSPSPSCDADVSSFGGEDDDTDEDGFSSHCTSDTVLPKDTDATDFTNDEFFSEVDEERLVSGGGKVEKLEKVEVEVEVQEEEEEEEEEVFVRDSIMGRRDLVHVDLWAER</sequence>
<name>A0A5B7J2P2_PORTR</name>
<protein>
    <submittedName>
        <fullName evidence="2">Uncharacterized protein</fullName>
    </submittedName>
</protein>
<evidence type="ECO:0000313" key="3">
    <source>
        <dbReference type="Proteomes" id="UP000324222"/>
    </source>
</evidence>
<keyword evidence="3" id="KW-1185">Reference proteome</keyword>
<feature type="compositionally biased region" description="Acidic residues" evidence="1">
    <location>
        <begin position="105"/>
        <end position="114"/>
    </location>
</feature>
<accession>A0A5B7J2P2</accession>
<dbReference type="EMBL" id="VSRR010084425">
    <property type="protein sequence ID" value="MPC90442.1"/>
    <property type="molecule type" value="Genomic_DNA"/>
</dbReference>
<evidence type="ECO:0000313" key="2">
    <source>
        <dbReference type="EMBL" id="MPC90442.1"/>
    </source>
</evidence>
<gene>
    <name evidence="2" type="ORF">E2C01_085430</name>
</gene>
<dbReference type="OrthoDB" id="300641at2759"/>
<organism evidence="2 3">
    <name type="scientific">Portunus trituberculatus</name>
    <name type="common">Swimming crab</name>
    <name type="synonym">Neptunus trituberculatus</name>
    <dbReference type="NCBI Taxonomy" id="210409"/>
    <lineage>
        <taxon>Eukaryota</taxon>
        <taxon>Metazoa</taxon>
        <taxon>Ecdysozoa</taxon>
        <taxon>Arthropoda</taxon>
        <taxon>Crustacea</taxon>
        <taxon>Multicrustacea</taxon>
        <taxon>Malacostraca</taxon>
        <taxon>Eumalacostraca</taxon>
        <taxon>Eucarida</taxon>
        <taxon>Decapoda</taxon>
        <taxon>Pleocyemata</taxon>
        <taxon>Brachyura</taxon>
        <taxon>Eubrachyura</taxon>
        <taxon>Portunoidea</taxon>
        <taxon>Portunidae</taxon>
        <taxon>Portuninae</taxon>
        <taxon>Portunus</taxon>
    </lineage>
</organism>
<dbReference type="AlphaFoldDB" id="A0A5B7J2P2"/>
<reference evidence="2 3" key="1">
    <citation type="submission" date="2019-05" db="EMBL/GenBank/DDBJ databases">
        <title>Another draft genome of Portunus trituberculatus and its Hox gene families provides insights of decapod evolution.</title>
        <authorList>
            <person name="Jeong J.-H."/>
            <person name="Song I."/>
            <person name="Kim S."/>
            <person name="Choi T."/>
            <person name="Kim D."/>
            <person name="Ryu S."/>
            <person name="Kim W."/>
        </authorList>
    </citation>
    <scope>NUCLEOTIDE SEQUENCE [LARGE SCALE GENOMIC DNA]</scope>
    <source>
        <tissue evidence="2">Muscle</tissue>
    </source>
</reference>
<feature type="region of interest" description="Disordered" evidence="1">
    <location>
        <begin position="91"/>
        <end position="133"/>
    </location>
</feature>